<comment type="caution">
    <text evidence="1">The sequence shown here is derived from an EMBL/GenBank/DDBJ whole genome shotgun (WGS) entry which is preliminary data.</text>
</comment>
<organism evidence="1 2">
    <name type="scientific">Ligilactobacillus pobuzihii</name>
    <dbReference type="NCBI Taxonomy" id="449659"/>
    <lineage>
        <taxon>Bacteria</taxon>
        <taxon>Bacillati</taxon>
        <taxon>Bacillota</taxon>
        <taxon>Bacilli</taxon>
        <taxon>Lactobacillales</taxon>
        <taxon>Lactobacillaceae</taxon>
        <taxon>Ligilactobacillus</taxon>
    </lineage>
</organism>
<name>A0A0R2LC41_9LACO</name>
<evidence type="ECO:0000313" key="2">
    <source>
        <dbReference type="Proteomes" id="UP000051886"/>
    </source>
</evidence>
<keyword evidence="2" id="KW-1185">Reference proteome</keyword>
<evidence type="ECO:0000313" key="1">
    <source>
        <dbReference type="EMBL" id="KRN99474.1"/>
    </source>
</evidence>
<dbReference type="Proteomes" id="UP000051886">
    <property type="component" value="Unassembled WGS sequence"/>
</dbReference>
<reference evidence="1 2" key="1">
    <citation type="journal article" date="2015" name="Genome Announc.">
        <title>Expanding the biotechnology potential of lactobacilli through comparative genomics of 213 strains and associated genera.</title>
        <authorList>
            <person name="Sun Z."/>
            <person name="Harris H.M."/>
            <person name="McCann A."/>
            <person name="Guo C."/>
            <person name="Argimon S."/>
            <person name="Zhang W."/>
            <person name="Yang X."/>
            <person name="Jeffery I.B."/>
            <person name="Cooney J.C."/>
            <person name="Kagawa T.F."/>
            <person name="Liu W."/>
            <person name="Song Y."/>
            <person name="Salvetti E."/>
            <person name="Wrobel A."/>
            <person name="Rasinkangas P."/>
            <person name="Parkhill J."/>
            <person name="Rea M.C."/>
            <person name="O'Sullivan O."/>
            <person name="Ritari J."/>
            <person name="Douillard F.P."/>
            <person name="Paul Ross R."/>
            <person name="Yang R."/>
            <person name="Briner A.E."/>
            <person name="Felis G.E."/>
            <person name="de Vos W.M."/>
            <person name="Barrangou R."/>
            <person name="Klaenhammer T.R."/>
            <person name="Caufield P.W."/>
            <person name="Cui Y."/>
            <person name="Zhang H."/>
            <person name="O'Toole P.W."/>
        </authorList>
    </citation>
    <scope>NUCLEOTIDE SEQUENCE [LARGE SCALE GENOMIC DNA]</scope>
    <source>
        <strain evidence="1 2">NBRC 103219</strain>
    </source>
</reference>
<sequence>MKEVTSMQAAKQALVAQNKQGEILVDVINHVEGIEKEMKKTAKHVEDIAEESNKNNQETRHLVEQNVDNVYLSRGQLRQVRKVVTALSNKFARAWIENNHGKNYGGGDYLNKKIGQFRSTIWHALKEHFNTDVYTEIRRIDYNNALRFVNSLTISSFEAWRVKDRLTTLDTLNKWENSKGFPLTQPE</sequence>
<dbReference type="EMBL" id="JQCN01000031">
    <property type="protein sequence ID" value="KRN99474.1"/>
    <property type="molecule type" value="Genomic_DNA"/>
</dbReference>
<dbReference type="PATRIC" id="fig|449659.4.peg.1499"/>
<dbReference type="RefSeq" id="WP_017868828.1">
    <property type="nucleotide sequence ID" value="NZ_BJYB01000024.1"/>
</dbReference>
<dbReference type="AlphaFoldDB" id="A0A0R2LC41"/>
<accession>A0A0R2LC41</accession>
<dbReference type="STRING" id="449659.IV66_GL001477"/>
<proteinExistence type="predicted"/>
<gene>
    <name evidence="1" type="ORF">IV66_GL001477</name>
</gene>
<protein>
    <submittedName>
        <fullName evidence="1">Uncharacterized protein</fullName>
    </submittedName>
</protein>